<dbReference type="EMBL" id="JAGIZB010000041">
    <property type="protein sequence ID" value="MBP0447557.1"/>
    <property type="molecule type" value="Genomic_DNA"/>
</dbReference>
<organism evidence="3 4">
    <name type="scientific">Pararoseomonas baculiformis</name>
    <dbReference type="NCBI Taxonomy" id="2820812"/>
    <lineage>
        <taxon>Bacteria</taxon>
        <taxon>Pseudomonadati</taxon>
        <taxon>Pseudomonadota</taxon>
        <taxon>Alphaproteobacteria</taxon>
        <taxon>Acetobacterales</taxon>
        <taxon>Acetobacteraceae</taxon>
        <taxon>Pararoseomonas</taxon>
    </lineage>
</organism>
<dbReference type="Proteomes" id="UP000681594">
    <property type="component" value="Unassembled WGS sequence"/>
</dbReference>
<comment type="caution">
    <text evidence="3">The sequence shown here is derived from an EMBL/GenBank/DDBJ whole genome shotgun (WGS) entry which is preliminary data.</text>
</comment>
<protein>
    <submittedName>
        <fullName evidence="3">Uncharacterized protein</fullName>
    </submittedName>
</protein>
<dbReference type="RefSeq" id="WP_209381821.1">
    <property type="nucleotide sequence ID" value="NZ_JAGIZB010000041.1"/>
</dbReference>
<feature type="chain" id="PRO_5046149717" evidence="2">
    <location>
        <begin position="25"/>
        <end position="104"/>
    </location>
</feature>
<feature type="signal peptide" evidence="2">
    <location>
        <begin position="1"/>
        <end position="24"/>
    </location>
</feature>
<feature type="compositionally biased region" description="Polar residues" evidence="1">
    <location>
        <begin position="45"/>
        <end position="72"/>
    </location>
</feature>
<evidence type="ECO:0000313" key="4">
    <source>
        <dbReference type="Proteomes" id="UP000681594"/>
    </source>
</evidence>
<accession>A0ABS4AKJ4</accession>
<evidence type="ECO:0000313" key="3">
    <source>
        <dbReference type="EMBL" id="MBP0447557.1"/>
    </source>
</evidence>
<keyword evidence="4" id="KW-1185">Reference proteome</keyword>
<evidence type="ECO:0000256" key="1">
    <source>
        <dbReference type="SAM" id="MobiDB-lite"/>
    </source>
</evidence>
<gene>
    <name evidence="3" type="ORF">J8J14_22620</name>
</gene>
<feature type="region of interest" description="Disordered" evidence="1">
    <location>
        <begin position="26"/>
        <end position="76"/>
    </location>
</feature>
<keyword evidence="2" id="KW-0732">Signal</keyword>
<sequence length="104" mass="10319">MTITFPCLVFPALSLTILAGPALAQGNDSTTTGAAAGRNTGSNSVQVGALTTTEVTTGESGPQTAESASEGTSGDVRARVLGPVCNDLRDLPAVHAACRAKSGM</sequence>
<name>A0ABS4AKJ4_9PROT</name>
<proteinExistence type="predicted"/>
<evidence type="ECO:0000256" key="2">
    <source>
        <dbReference type="SAM" id="SignalP"/>
    </source>
</evidence>
<reference evidence="3 4" key="1">
    <citation type="submission" date="2021-03" db="EMBL/GenBank/DDBJ databases">
        <authorList>
            <person name="So Y."/>
        </authorList>
    </citation>
    <scope>NUCLEOTIDE SEQUENCE [LARGE SCALE GENOMIC DNA]</scope>
    <source>
        <strain evidence="3 4">SSH11</strain>
    </source>
</reference>
<feature type="compositionally biased region" description="Low complexity" evidence="1">
    <location>
        <begin position="29"/>
        <end position="44"/>
    </location>
</feature>